<proteinExistence type="predicted"/>
<protein>
    <submittedName>
        <fullName evidence="1">Uncharacterized protein</fullName>
    </submittedName>
</protein>
<comment type="caution">
    <text evidence="1">The sequence shown here is derived from an EMBL/GenBank/DDBJ whole genome shotgun (WGS) entry which is preliminary data.</text>
</comment>
<dbReference type="AlphaFoldDB" id="A0A8H3R308"/>
<dbReference type="Proteomes" id="UP000615446">
    <property type="component" value="Unassembled WGS sequence"/>
</dbReference>
<evidence type="ECO:0000313" key="1">
    <source>
        <dbReference type="EMBL" id="GET01584.1"/>
    </source>
</evidence>
<name>A0A8H3R308_9GLOM</name>
<organism evidence="1 2">
    <name type="scientific">Rhizophagus clarus</name>
    <dbReference type="NCBI Taxonomy" id="94130"/>
    <lineage>
        <taxon>Eukaryota</taxon>
        <taxon>Fungi</taxon>
        <taxon>Fungi incertae sedis</taxon>
        <taxon>Mucoromycota</taxon>
        <taxon>Glomeromycotina</taxon>
        <taxon>Glomeromycetes</taxon>
        <taxon>Glomerales</taxon>
        <taxon>Glomeraceae</taxon>
        <taxon>Rhizophagus</taxon>
    </lineage>
</organism>
<accession>A0A8H3R308</accession>
<evidence type="ECO:0000313" key="2">
    <source>
        <dbReference type="Proteomes" id="UP000615446"/>
    </source>
</evidence>
<sequence>MNTLKDWVSKVLVEKKEEFNNLIISFQNKIDNGEMPKANEIVRDQDSGNKIKRPPNSHIIYTNHLGKGGLLNIIRNFCEEHNINKQYLVPINLAVEVSDEHKRLHPNYKYKPVRKIRTEPMYKRYNLLPPVHRALFNDDEQYEELRSSAVSSPSTSGDSCKDQHYEYGELEIKKTSKPSTVLPLPVHHVENPSTDDDKYFDDLSSLASPADSTLNDSDENQYDVKETSKYSTDMFLASEKVLYGFKL</sequence>
<reference evidence="1" key="1">
    <citation type="submission" date="2019-10" db="EMBL/GenBank/DDBJ databases">
        <title>Conservation and host-specific expression of non-tandemly repeated heterogenous ribosome RNA gene in arbuscular mycorrhizal fungi.</title>
        <authorList>
            <person name="Maeda T."/>
            <person name="Kobayashi Y."/>
            <person name="Nakagawa T."/>
            <person name="Ezawa T."/>
            <person name="Yamaguchi K."/>
            <person name="Bino T."/>
            <person name="Nishimoto Y."/>
            <person name="Shigenobu S."/>
            <person name="Kawaguchi M."/>
        </authorList>
    </citation>
    <scope>NUCLEOTIDE SEQUENCE</scope>
    <source>
        <strain evidence="1">HR1</strain>
    </source>
</reference>
<gene>
    <name evidence="1" type="ORF">RCL2_002798500</name>
</gene>
<dbReference type="OrthoDB" id="2329796at2759"/>
<dbReference type="EMBL" id="BLAL01000300">
    <property type="protein sequence ID" value="GET01584.1"/>
    <property type="molecule type" value="Genomic_DNA"/>
</dbReference>